<evidence type="ECO:0000313" key="3">
    <source>
        <dbReference type="Proteomes" id="UP001271769"/>
    </source>
</evidence>
<dbReference type="EMBL" id="JAXCLX010000001">
    <property type="protein sequence ID" value="MDY0870888.1"/>
    <property type="molecule type" value="Genomic_DNA"/>
</dbReference>
<keyword evidence="3" id="KW-1185">Reference proteome</keyword>
<evidence type="ECO:0000256" key="1">
    <source>
        <dbReference type="SAM" id="Phobius"/>
    </source>
</evidence>
<gene>
    <name evidence="2" type="ORF">SMD31_03100</name>
</gene>
<keyword evidence="1" id="KW-0472">Membrane</keyword>
<sequence length="53" mass="5891">MAQAEIPAELERRIRALETAEGQGEDFDATSWLWLAILGIVLPVIALIWGWVA</sequence>
<dbReference type="RefSeq" id="WP_320499259.1">
    <property type="nucleotide sequence ID" value="NZ_JAXCLX010000001.1"/>
</dbReference>
<keyword evidence="1" id="KW-0812">Transmembrane</keyword>
<protein>
    <submittedName>
        <fullName evidence="2">Uncharacterized protein</fullName>
    </submittedName>
</protein>
<accession>A0ABU5DW02</accession>
<name>A0ABU5DW02_9PROT</name>
<keyword evidence="1" id="KW-1133">Transmembrane helix</keyword>
<organism evidence="2 3">
    <name type="scientific">Dongia rigui</name>
    <dbReference type="NCBI Taxonomy" id="940149"/>
    <lineage>
        <taxon>Bacteria</taxon>
        <taxon>Pseudomonadati</taxon>
        <taxon>Pseudomonadota</taxon>
        <taxon>Alphaproteobacteria</taxon>
        <taxon>Rhodospirillales</taxon>
        <taxon>Dongiaceae</taxon>
        <taxon>Dongia</taxon>
    </lineage>
</organism>
<feature type="transmembrane region" description="Helical" evidence="1">
    <location>
        <begin position="32"/>
        <end position="52"/>
    </location>
</feature>
<reference evidence="2 3" key="1">
    <citation type="journal article" date="2013" name="Antonie Van Leeuwenhoek">
        <title>Dongia rigui sp. nov., isolated from freshwater of a large wetland in Korea.</title>
        <authorList>
            <person name="Baik K.S."/>
            <person name="Hwang Y.M."/>
            <person name="Choi J.S."/>
            <person name="Kwon J."/>
            <person name="Seong C.N."/>
        </authorList>
    </citation>
    <scope>NUCLEOTIDE SEQUENCE [LARGE SCALE GENOMIC DNA]</scope>
    <source>
        <strain evidence="2 3">04SU4-P</strain>
    </source>
</reference>
<comment type="caution">
    <text evidence="2">The sequence shown here is derived from an EMBL/GenBank/DDBJ whole genome shotgun (WGS) entry which is preliminary data.</text>
</comment>
<dbReference type="Proteomes" id="UP001271769">
    <property type="component" value="Unassembled WGS sequence"/>
</dbReference>
<evidence type="ECO:0000313" key="2">
    <source>
        <dbReference type="EMBL" id="MDY0870888.1"/>
    </source>
</evidence>
<proteinExistence type="predicted"/>